<feature type="transmembrane region" description="Helical" evidence="6">
    <location>
        <begin position="360"/>
        <end position="378"/>
    </location>
</feature>
<proteinExistence type="predicted"/>
<feature type="transmembrane region" description="Helical" evidence="6">
    <location>
        <begin position="173"/>
        <end position="193"/>
    </location>
</feature>
<feature type="transmembrane region" description="Helical" evidence="6">
    <location>
        <begin position="144"/>
        <end position="161"/>
    </location>
</feature>
<gene>
    <name evidence="8" type="ORF">GHK48_26050</name>
</gene>
<comment type="caution">
    <text evidence="8">The sequence shown here is derived from an EMBL/GenBank/DDBJ whole genome shotgun (WGS) entry which is preliminary data.</text>
</comment>
<name>A0A844AJ14_RHIFR</name>
<dbReference type="Gene3D" id="3.90.1200.10">
    <property type="match status" value="1"/>
</dbReference>
<dbReference type="AlphaFoldDB" id="A0A844AJ14"/>
<keyword evidence="5 6" id="KW-0472">Membrane</keyword>
<dbReference type="InterPro" id="IPR002575">
    <property type="entry name" value="Aminoglycoside_PTrfase"/>
</dbReference>
<evidence type="ECO:0000256" key="2">
    <source>
        <dbReference type="ARBA" id="ARBA00022475"/>
    </source>
</evidence>
<dbReference type="Proteomes" id="UP000466694">
    <property type="component" value="Unassembled WGS sequence"/>
</dbReference>
<feature type="transmembrane region" description="Helical" evidence="6">
    <location>
        <begin position="320"/>
        <end position="348"/>
    </location>
</feature>
<keyword evidence="3 6" id="KW-0812">Transmembrane</keyword>
<organism evidence="8 9">
    <name type="scientific">Rhizobium fredii</name>
    <name type="common">Sinorhizobium fredii</name>
    <dbReference type="NCBI Taxonomy" id="380"/>
    <lineage>
        <taxon>Bacteria</taxon>
        <taxon>Pseudomonadati</taxon>
        <taxon>Pseudomonadota</taxon>
        <taxon>Alphaproteobacteria</taxon>
        <taxon>Hyphomicrobiales</taxon>
        <taxon>Rhizobiaceae</taxon>
        <taxon>Sinorhizobium/Ensifer group</taxon>
        <taxon>Sinorhizobium</taxon>
    </lineage>
</organism>
<evidence type="ECO:0000259" key="7">
    <source>
        <dbReference type="Pfam" id="PF01636"/>
    </source>
</evidence>
<feature type="transmembrane region" description="Helical" evidence="6">
    <location>
        <begin position="108"/>
        <end position="132"/>
    </location>
</feature>
<feature type="transmembrane region" description="Helical" evidence="6">
    <location>
        <begin position="67"/>
        <end position="88"/>
    </location>
</feature>
<feature type="domain" description="Aminoglycoside phosphotransferase" evidence="7">
    <location>
        <begin position="618"/>
        <end position="710"/>
    </location>
</feature>
<comment type="subcellular location">
    <subcellularLocation>
        <location evidence="1">Cell membrane</location>
        <topology evidence="1">Multi-pass membrane protein</topology>
    </subcellularLocation>
</comment>
<sequence length="837" mass="89465">MMMSLSQPQSRARIPSLRLQVRRVLPAVVRSPLIWNGYALIASAGLTSVLGLAFWGLAARLYTPEQVGLGAALISTMLTLGNISQLNLGNFLNRYLPPAGRNALRLVLAAYAVAGAAAALLSALVVFVIPHFVTELSFLRDEPLSMAAFVVATVAWTLFALQDSVLAGLRRATVVPVENAIFSIAKLLLLALFSGSSLLGSGLYAVWVLPLPLLLALINWLIFVRFLPQHRSGAESSGPDRHALLRYFGWDYAGTLASMAAMGVAPLIVLHYGGPGELAVYYISWEVAYGLYLVSRSMGISLLAEAAFERGRLHQLAVDALIYATAPLLAGVTVLLLGAPLLLSLLGAQYAGASSTLPRLLALSCLPWSLVTLMLAAARATGRTEVVATAQVATLAILLGLGTPLVIAAGAVGMAAAWLVAHCCVAVGLLADLSLRLGPTGRLELCLRLLSSLVRHWRSIAPFERSSASLEVAIARFCAATRLGNVDPRTIREFRRESDVRTGLFKASKFDGGDLIFKSSRSAGGRRALVRHILRAQALRAEALLDDLGFEFSKIVACHVATSEVSLAEHAWPGEDGRAVLSSGGLHFPALTCAVAGIAEIHTRTAMTKTIDGQWLQRWVDGGVEAARKVPCCLLDDKARAGGLARFLKEQRQFWAGRRLPLGLGHGDFSPGNLLFAVGPGDSDARLVAIIDWEAASCDAPPGIDAMFMLLTARALRSGEELGFVVRQMLQNPALTRQEELSMASLRAVIEASYGSLRHRAVIRALCGLAWWRHVSANLSKSSSFADKPLWVSINVDLVLACYNQDSETVGGLLSAVTTGLKRLKMHASRAKAALPQ</sequence>
<dbReference type="PANTHER" id="PTHR30250">
    <property type="entry name" value="PST FAMILY PREDICTED COLANIC ACID TRANSPORTER"/>
    <property type="match status" value="1"/>
</dbReference>
<keyword evidence="4 6" id="KW-1133">Transmembrane helix</keyword>
<protein>
    <submittedName>
        <fullName evidence="8">Phosphotransferase</fullName>
    </submittedName>
</protein>
<dbReference type="GO" id="GO:0005886">
    <property type="term" value="C:plasma membrane"/>
    <property type="evidence" value="ECO:0007669"/>
    <property type="project" value="UniProtKB-SubCell"/>
</dbReference>
<feature type="transmembrane region" description="Helical" evidence="6">
    <location>
        <begin position="205"/>
        <end position="227"/>
    </location>
</feature>
<evidence type="ECO:0000256" key="3">
    <source>
        <dbReference type="ARBA" id="ARBA00022692"/>
    </source>
</evidence>
<dbReference type="EMBL" id="WISZ01000189">
    <property type="protein sequence ID" value="MQX11626.1"/>
    <property type="molecule type" value="Genomic_DNA"/>
</dbReference>
<reference evidence="8 9" key="1">
    <citation type="journal article" date="2013" name="Genome Biol.">
        <title>Comparative genomics of the core and accessory genomes of 48 Sinorhizobium strains comprising five genospecies.</title>
        <authorList>
            <person name="Sugawara M."/>
            <person name="Epstein B."/>
            <person name="Badgley B.D."/>
            <person name="Unno T."/>
            <person name="Xu L."/>
            <person name="Reese J."/>
            <person name="Gyaneshwar P."/>
            <person name="Denny R."/>
            <person name="Mudge J."/>
            <person name="Bharti A.K."/>
            <person name="Farmer A.D."/>
            <person name="May G.D."/>
            <person name="Woodward J.E."/>
            <person name="Medigue C."/>
            <person name="Vallenet D."/>
            <person name="Lajus A."/>
            <person name="Rouy Z."/>
            <person name="Martinez-Vaz B."/>
            <person name="Tiffin P."/>
            <person name="Young N.D."/>
            <person name="Sadowsky M.J."/>
        </authorList>
    </citation>
    <scope>NUCLEOTIDE SEQUENCE [LARGE SCALE GENOMIC DNA]</scope>
    <source>
        <strain evidence="8 9">USDA205</strain>
    </source>
</reference>
<dbReference type="SUPFAM" id="SSF56112">
    <property type="entry name" value="Protein kinase-like (PK-like)"/>
    <property type="match status" value="1"/>
</dbReference>
<feature type="transmembrane region" description="Helical" evidence="6">
    <location>
        <begin position="33"/>
        <end position="55"/>
    </location>
</feature>
<dbReference type="Pfam" id="PF01636">
    <property type="entry name" value="APH"/>
    <property type="match status" value="1"/>
</dbReference>
<accession>A0A844AJ14</accession>
<dbReference type="PANTHER" id="PTHR30250:SF11">
    <property type="entry name" value="O-ANTIGEN TRANSPORTER-RELATED"/>
    <property type="match status" value="1"/>
</dbReference>
<feature type="transmembrane region" description="Helical" evidence="6">
    <location>
        <begin position="289"/>
        <end position="308"/>
    </location>
</feature>
<evidence type="ECO:0000313" key="9">
    <source>
        <dbReference type="Proteomes" id="UP000466694"/>
    </source>
</evidence>
<feature type="transmembrane region" description="Helical" evidence="6">
    <location>
        <begin position="248"/>
        <end position="269"/>
    </location>
</feature>
<dbReference type="InterPro" id="IPR050833">
    <property type="entry name" value="Poly_Biosynth_Transport"/>
</dbReference>
<evidence type="ECO:0000256" key="1">
    <source>
        <dbReference type="ARBA" id="ARBA00004651"/>
    </source>
</evidence>
<evidence type="ECO:0000313" key="8">
    <source>
        <dbReference type="EMBL" id="MQX11626.1"/>
    </source>
</evidence>
<keyword evidence="2" id="KW-1003">Cell membrane</keyword>
<evidence type="ECO:0000256" key="4">
    <source>
        <dbReference type="ARBA" id="ARBA00022989"/>
    </source>
</evidence>
<feature type="transmembrane region" description="Helical" evidence="6">
    <location>
        <begin position="390"/>
        <end position="409"/>
    </location>
</feature>
<keyword evidence="8" id="KW-0808">Transferase</keyword>
<dbReference type="InterPro" id="IPR011009">
    <property type="entry name" value="Kinase-like_dom_sf"/>
</dbReference>
<evidence type="ECO:0000256" key="6">
    <source>
        <dbReference type="SAM" id="Phobius"/>
    </source>
</evidence>
<evidence type="ECO:0000256" key="5">
    <source>
        <dbReference type="ARBA" id="ARBA00023136"/>
    </source>
</evidence>
<dbReference type="GO" id="GO:0016740">
    <property type="term" value="F:transferase activity"/>
    <property type="evidence" value="ECO:0007669"/>
    <property type="project" value="UniProtKB-KW"/>
</dbReference>